<dbReference type="SUPFAM" id="SSF54427">
    <property type="entry name" value="NTF2-like"/>
    <property type="match status" value="1"/>
</dbReference>
<dbReference type="EMBL" id="JAAGWK010000022">
    <property type="protein sequence ID" value="NEL55462.1"/>
    <property type="molecule type" value="Genomic_DNA"/>
</dbReference>
<name>A0A7K3WGF6_9ACTN</name>
<comment type="caution">
    <text evidence="1">The sequence shown here is derived from an EMBL/GenBank/DDBJ whole genome shotgun (WGS) entry which is preliminary data.</text>
</comment>
<dbReference type="Proteomes" id="UP000470470">
    <property type="component" value="Unassembled WGS sequence"/>
</dbReference>
<dbReference type="Pfam" id="PF07366">
    <property type="entry name" value="SnoaL"/>
    <property type="match status" value="1"/>
</dbReference>
<evidence type="ECO:0000313" key="2">
    <source>
        <dbReference type="Proteomes" id="UP000470470"/>
    </source>
</evidence>
<evidence type="ECO:0000313" key="1">
    <source>
        <dbReference type="EMBL" id="NEL55462.1"/>
    </source>
</evidence>
<dbReference type="InterPro" id="IPR032710">
    <property type="entry name" value="NTF2-like_dom_sf"/>
</dbReference>
<protein>
    <submittedName>
        <fullName evidence="1">Ester cyclase</fullName>
    </submittedName>
</protein>
<keyword evidence="2" id="KW-1185">Reference proteome</keyword>
<dbReference type="InterPro" id="IPR009959">
    <property type="entry name" value="Cyclase_SnoaL-like"/>
</dbReference>
<reference evidence="1 2" key="1">
    <citation type="submission" date="2020-02" db="EMBL/GenBank/DDBJ databases">
        <title>The whole genome sequence of CPCC 205119.</title>
        <authorList>
            <person name="Jiang Z."/>
        </authorList>
    </citation>
    <scope>NUCLEOTIDE SEQUENCE [LARGE SCALE GENOMIC DNA]</scope>
    <source>
        <strain evidence="1 2">CPCC 205119</strain>
    </source>
</reference>
<gene>
    <name evidence="1" type="ORF">G1H19_15845</name>
</gene>
<dbReference type="AlphaFoldDB" id="A0A7K3WGF6"/>
<organism evidence="1 2">
    <name type="scientific">Goekera deserti</name>
    <dbReference type="NCBI Taxonomy" id="2497753"/>
    <lineage>
        <taxon>Bacteria</taxon>
        <taxon>Bacillati</taxon>
        <taxon>Actinomycetota</taxon>
        <taxon>Actinomycetes</taxon>
        <taxon>Geodermatophilales</taxon>
        <taxon>Geodermatophilaceae</taxon>
        <taxon>Goekera</taxon>
    </lineage>
</organism>
<proteinExistence type="predicted"/>
<sequence length="169" mass="18033">MPPDAGRAQVERVLGLWTAPVPADDALAEAAFAACWWDPVSINGEPLGTGDVVARARALQQALQWPTIRVLSVIGDGPRTAVAYRLRGRQVGTLETSVGPVAPTGGVVELRTVQIWTVARGRVREVWSAADELGALYAVDGVRVPSQPPLVVPADHRPWEHAESEGLHS</sequence>
<dbReference type="GO" id="GO:0030638">
    <property type="term" value="P:polyketide metabolic process"/>
    <property type="evidence" value="ECO:0007669"/>
    <property type="project" value="InterPro"/>
</dbReference>
<accession>A0A7K3WGF6</accession>
<dbReference type="Gene3D" id="3.10.450.50">
    <property type="match status" value="1"/>
</dbReference>